<evidence type="ECO:0000313" key="3">
    <source>
        <dbReference type="Proteomes" id="UP001556118"/>
    </source>
</evidence>
<gene>
    <name evidence="2" type="ORF">ABUH87_04740</name>
</gene>
<dbReference type="RefSeq" id="WP_367770404.1">
    <property type="nucleotide sequence ID" value="NZ_JBFNXR010000021.1"/>
</dbReference>
<feature type="region of interest" description="Disordered" evidence="1">
    <location>
        <begin position="72"/>
        <end position="99"/>
    </location>
</feature>
<dbReference type="Proteomes" id="UP001556118">
    <property type="component" value="Unassembled WGS sequence"/>
</dbReference>
<proteinExistence type="predicted"/>
<keyword evidence="3" id="KW-1185">Reference proteome</keyword>
<dbReference type="SUPFAM" id="SSF53955">
    <property type="entry name" value="Lysozyme-like"/>
    <property type="match status" value="1"/>
</dbReference>
<comment type="caution">
    <text evidence="2">The sequence shown here is derived from an EMBL/GenBank/DDBJ whole genome shotgun (WGS) entry which is preliminary data.</text>
</comment>
<reference evidence="2 3" key="1">
    <citation type="submission" date="2024-06" db="EMBL/GenBank/DDBJ databases">
        <title>Novosphingobium rhizovicinus M1R2S20.</title>
        <authorList>
            <person name="Sun J.-Q."/>
        </authorList>
    </citation>
    <scope>NUCLEOTIDE SEQUENCE [LARGE SCALE GENOMIC DNA]</scope>
    <source>
        <strain evidence="2 3">M1R2S20</strain>
    </source>
</reference>
<evidence type="ECO:0000256" key="1">
    <source>
        <dbReference type="SAM" id="MobiDB-lite"/>
    </source>
</evidence>
<dbReference type="Gene3D" id="1.10.530.10">
    <property type="match status" value="1"/>
</dbReference>
<evidence type="ECO:0000313" key="2">
    <source>
        <dbReference type="EMBL" id="MEW9854483.1"/>
    </source>
</evidence>
<name>A0ABV3R8R5_9SPHN</name>
<dbReference type="InterPro" id="IPR023346">
    <property type="entry name" value="Lysozyme-like_dom_sf"/>
</dbReference>
<sequence length="319" mass="34448">MIDRTQLSALTPSQRADLIYRQAQSELAQGLWRAALGDEHERNAQSANWSESVGGRSGLDALLALMSDMGSTPAAGKVQQLPESAHAPVEDAPTTSTVTVSDDTLRADALGPNVRHADSISRAAERTGIPATALASIIDAEAGRARDGSWNIHSRNPRSSAAGLGQFLSGTWEAEAERPGTWLNEEANRRGWLNDSGQVTRESRSSLLSLRYDPEASIQTIADYARGNLNRLKRVGVNVDRDVESVARAAYLGHHLGPSDAAKFLNGGLDPARARRLLAAQVGPAEASRRLMEAGNATDAHRRWLTSYTERRINPDRFA</sequence>
<dbReference type="EMBL" id="JBFNXR010000021">
    <property type="protein sequence ID" value="MEW9854483.1"/>
    <property type="molecule type" value="Genomic_DNA"/>
</dbReference>
<accession>A0ABV3R8R5</accession>
<organism evidence="2 3">
    <name type="scientific">Novosphingobium rhizovicinum</name>
    <dbReference type="NCBI Taxonomy" id="3228928"/>
    <lineage>
        <taxon>Bacteria</taxon>
        <taxon>Pseudomonadati</taxon>
        <taxon>Pseudomonadota</taxon>
        <taxon>Alphaproteobacteria</taxon>
        <taxon>Sphingomonadales</taxon>
        <taxon>Sphingomonadaceae</taxon>
        <taxon>Novosphingobium</taxon>
    </lineage>
</organism>
<protein>
    <submittedName>
        <fullName evidence="2">Peptidoglycan-binding protein</fullName>
    </submittedName>
</protein>